<protein>
    <submittedName>
        <fullName evidence="1">Uncharacterized protein</fullName>
    </submittedName>
</protein>
<accession>A0A0X3P3H8</accession>
<proteinExistence type="predicted"/>
<name>A0A0X3P3H8_SCHSO</name>
<evidence type="ECO:0000313" key="1">
    <source>
        <dbReference type="EMBL" id="JAP45990.1"/>
    </source>
</evidence>
<sequence length="109" mass="12485">NRQITLTMLTDIQDPTFQHLLLIAACPLPPASIFHLTSRHPVLTTNRHIPVVTPMVVRYRKVLFLHLSDIPLSLLVMTFYIPIVMAQFAITLQATIISNLITHRQIFFN</sequence>
<dbReference type="AlphaFoldDB" id="A0A0X3P3H8"/>
<feature type="non-terminal residue" evidence="1">
    <location>
        <position position="1"/>
    </location>
</feature>
<reference evidence="1" key="1">
    <citation type="submission" date="2016-01" db="EMBL/GenBank/DDBJ databases">
        <title>Reference transcriptome for the parasite Schistocephalus solidus: insights into the molecular evolution of parasitism.</title>
        <authorList>
            <person name="Hebert F.O."/>
            <person name="Grambauer S."/>
            <person name="Barber I."/>
            <person name="Landry C.R."/>
            <person name="Aubin-Horth N."/>
        </authorList>
    </citation>
    <scope>NUCLEOTIDE SEQUENCE</scope>
</reference>
<organism evidence="1">
    <name type="scientific">Schistocephalus solidus</name>
    <name type="common">Tapeworm</name>
    <dbReference type="NCBI Taxonomy" id="70667"/>
    <lineage>
        <taxon>Eukaryota</taxon>
        <taxon>Metazoa</taxon>
        <taxon>Spiralia</taxon>
        <taxon>Lophotrochozoa</taxon>
        <taxon>Platyhelminthes</taxon>
        <taxon>Cestoda</taxon>
        <taxon>Eucestoda</taxon>
        <taxon>Diphyllobothriidea</taxon>
        <taxon>Diphyllobothriidae</taxon>
        <taxon>Schistocephalus</taxon>
    </lineage>
</organism>
<gene>
    <name evidence="1" type="ORF">TR97776</name>
</gene>
<dbReference type="EMBL" id="GEEE01017235">
    <property type="protein sequence ID" value="JAP45990.1"/>
    <property type="molecule type" value="Transcribed_RNA"/>
</dbReference>